<proteinExistence type="predicted"/>
<dbReference type="EMBL" id="CM056741">
    <property type="protein sequence ID" value="KAJ8682920.1"/>
    <property type="molecule type" value="Genomic_DNA"/>
</dbReference>
<dbReference type="Proteomes" id="UP001239111">
    <property type="component" value="Chromosome 1"/>
</dbReference>
<gene>
    <name evidence="1" type="ORF">QAD02_018712</name>
</gene>
<evidence type="ECO:0000313" key="2">
    <source>
        <dbReference type="Proteomes" id="UP001239111"/>
    </source>
</evidence>
<sequence>MRCATIVRYELAYYVSSACLVRWLCAWRATISESFKGIIGKHPEEDKKELILHPEVADRWQEWPVTGLPREERDELLKDYPRRGKCNLEAPKLNPEVESFIGENTNDSRRDKGFADTQEKVGVALSAIGQAISSILDAGEAVDKDLLSTRLWDAAMLKGEPVILRPSSKLLTLNSRCHPLAAELALVAGRVS</sequence>
<reference evidence="1" key="1">
    <citation type="submission" date="2023-04" db="EMBL/GenBank/DDBJ databases">
        <title>A chromosome-level genome assembly of the parasitoid wasp Eretmocerus hayati.</title>
        <authorList>
            <person name="Zhong Y."/>
            <person name="Liu S."/>
            <person name="Liu Y."/>
        </authorList>
    </citation>
    <scope>NUCLEOTIDE SEQUENCE</scope>
    <source>
        <strain evidence="1">ZJU_SS_LIU_2023</strain>
    </source>
</reference>
<comment type="caution">
    <text evidence="1">The sequence shown here is derived from an EMBL/GenBank/DDBJ whole genome shotgun (WGS) entry which is preliminary data.</text>
</comment>
<evidence type="ECO:0000313" key="1">
    <source>
        <dbReference type="EMBL" id="KAJ8682920.1"/>
    </source>
</evidence>
<protein>
    <submittedName>
        <fullName evidence="1">Uncharacterized protein</fullName>
    </submittedName>
</protein>
<keyword evidence="2" id="KW-1185">Reference proteome</keyword>
<accession>A0ACC2PMB9</accession>
<name>A0ACC2PMB9_9HYME</name>
<organism evidence="1 2">
    <name type="scientific">Eretmocerus hayati</name>
    <dbReference type="NCBI Taxonomy" id="131215"/>
    <lineage>
        <taxon>Eukaryota</taxon>
        <taxon>Metazoa</taxon>
        <taxon>Ecdysozoa</taxon>
        <taxon>Arthropoda</taxon>
        <taxon>Hexapoda</taxon>
        <taxon>Insecta</taxon>
        <taxon>Pterygota</taxon>
        <taxon>Neoptera</taxon>
        <taxon>Endopterygota</taxon>
        <taxon>Hymenoptera</taxon>
        <taxon>Apocrita</taxon>
        <taxon>Proctotrupomorpha</taxon>
        <taxon>Chalcidoidea</taxon>
        <taxon>Aphelinidae</taxon>
        <taxon>Aphelininae</taxon>
        <taxon>Eretmocerus</taxon>
    </lineage>
</organism>